<evidence type="ECO:0000313" key="2">
    <source>
        <dbReference type="EMBL" id="BAC15345.1"/>
    </source>
</evidence>
<reference evidence="2 3" key="2">
    <citation type="journal article" date="2002" name="Nucleic Acids Res.">
        <title>Genome sequence of Oceanobacillus iheyensis isolated from the Iheya Ridge and its unexpected adaptive capabilities to extreme environments.</title>
        <authorList>
            <person name="Takami H."/>
            <person name="Takaki Y."/>
            <person name="Uchiyama I."/>
        </authorList>
    </citation>
    <scope>NUCLEOTIDE SEQUENCE [LARGE SCALE GENOMIC DNA]</scope>
    <source>
        <strain evidence="3">DSM 14371 / CIP 107618 / JCM 11309 / KCTC 3954 / HTE831</strain>
    </source>
</reference>
<dbReference type="Proteomes" id="UP000000822">
    <property type="component" value="Chromosome"/>
</dbReference>
<gene>
    <name evidence="2" type="ordered locus">OB3389</name>
</gene>
<keyword evidence="1" id="KW-1133">Transmembrane helix</keyword>
<feature type="transmembrane region" description="Helical" evidence="1">
    <location>
        <begin position="76"/>
        <end position="96"/>
    </location>
</feature>
<dbReference type="HOGENOM" id="CLU_177842_0_0_9"/>
<proteinExistence type="predicted"/>
<keyword evidence="1" id="KW-0812">Transmembrane</keyword>
<reference evidence="2 3" key="1">
    <citation type="journal article" date="2001" name="FEMS Microbiol. Lett.">
        <title>Oceanobacillus iheyensis gen. nov., sp. nov., a deep-sea extremely halotolerant and alkaliphilic species isolated from a depth of 1050 m on the Iheya Ridge.</title>
        <authorList>
            <person name="Lu J."/>
            <person name="Nogi Y."/>
            <person name="Takami H."/>
        </authorList>
    </citation>
    <scope>NUCLEOTIDE SEQUENCE [LARGE SCALE GENOMIC DNA]</scope>
    <source>
        <strain evidence="3">DSM 14371 / CIP 107618 / JCM 11309 / KCTC 3954 / HTE831</strain>
    </source>
</reference>
<evidence type="ECO:0000256" key="1">
    <source>
        <dbReference type="SAM" id="Phobius"/>
    </source>
</evidence>
<dbReference type="AlphaFoldDB" id="Q8EL42"/>
<feature type="transmembrane region" description="Helical" evidence="1">
    <location>
        <begin position="51"/>
        <end position="70"/>
    </location>
</feature>
<sequence>MSILVYFIAPMIAVTVVHLIMHAKYKNSEKIDKGFVFIYHKLTYRRKFIRSLWNIPIFTLIFLGVYWSTNLTSTEYMIFAMICIFLFLLDFLYTFVKWRKSEKGSFNQV</sequence>
<dbReference type="eggNOG" id="ENOG50303GX">
    <property type="taxonomic scope" value="Bacteria"/>
</dbReference>
<keyword evidence="1" id="KW-0472">Membrane</keyword>
<name>Q8EL42_OCEIH</name>
<feature type="transmembrane region" description="Helical" evidence="1">
    <location>
        <begin position="6"/>
        <end position="23"/>
    </location>
</feature>
<evidence type="ECO:0000313" key="3">
    <source>
        <dbReference type="Proteomes" id="UP000000822"/>
    </source>
</evidence>
<dbReference type="KEGG" id="oih:OB3389"/>
<protein>
    <submittedName>
        <fullName evidence="2">Uncharacterized protein</fullName>
    </submittedName>
</protein>
<keyword evidence="3" id="KW-1185">Reference proteome</keyword>
<dbReference type="EMBL" id="BA000028">
    <property type="protein sequence ID" value="BAC15345.1"/>
    <property type="molecule type" value="Genomic_DNA"/>
</dbReference>
<organism evidence="2 3">
    <name type="scientific">Oceanobacillus iheyensis (strain DSM 14371 / CIP 107618 / JCM 11309 / KCTC 3954 / HTE831)</name>
    <dbReference type="NCBI Taxonomy" id="221109"/>
    <lineage>
        <taxon>Bacteria</taxon>
        <taxon>Bacillati</taxon>
        <taxon>Bacillota</taxon>
        <taxon>Bacilli</taxon>
        <taxon>Bacillales</taxon>
        <taxon>Bacillaceae</taxon>
        <taxon>Oceanobacillus</taxon>
    </lineage>
</organism>
<accession>Q8EL42</accession>